<keyword evidence="3" id="KW-1185">Reference proteome</keyword>
<sequence length="154" mass="16642">MTEQAALPVPDAPPWHGFHHLALLTPDLDATLAFYQDVLGMAVLGPLPGNPLHGRHALVRVGEPTPGGLHFFEVPGAHIPTYPLERGLAFPVDFGALHHISLALPDEAAGLALRERLSRFGVTMTPVLPQGDVNITLFPDNNGMFLEAAWPRTR</sequence>
<dbReference type="CDD" id="cd06587">
    <property type="entry name" value="VOC"/>
    <property type="match status" value="1"/>
</dbReference>
<accession>A0ABP9XAX2</accession>
<gene>
    <name evidence="2" type="ORF">Dalu01_00893</name>
</gene>
<name>A0ABP9XAX2_9DEIO</name>
<dbReference type="InterPro" id="IPR004360">
    <property type="entry name" value="Glyas_Fos-R_dOase_dom"/>
</dbReference>
<dbReference type="RefSeq" id="WP_345451683.1">
    <property type="nucleotide sequence ID" value="NZ_BAABRV010000002.1"/>
</dbReference>
<dbReference type="InterPro" id="IPR050383">
    <property type="entry name" value="GlyoxalaseI/FosfomycinResist"/>
</dbReference>
<dbReference type="PROSITE" id="PS51819">
    <property type="entry name" value="VOC"/>
    <property type="match status" value="1"/>
</dbReference>
<dbReference type="Proteomes" id="UP001404956">
    <property type="component" value="Unassembled WGS sequence"/>
</dbReference>
<dbReference type="Pfam" id="PF00903">
    <property type="entry name" value="Glyoxalase"/>
    <property type="match status" value="1"/>
</dbReference>
<evidence type="ECO:0000313" key="2">
    <source>
        <dbReference type="EMBL" id="GAA5532504.1"/>
    </source>
</evidence>
<feature type="domain" description="VOC" evidence="1">
    <location>
        <begin position="17"/>
        <end position="151"/>
    </location>
</feature>
<dbReference type="EMBL" id="BAABRV010000002">
    <property type="protein sequence ID" value="GAA5532504.1"/>
    <property type="molecule type" value="Genomic_DNA"/>
</dbReference>
<evidence type="ECO:0000259" key="1">
    <source>
        <dbReference type="PROSITE" id="PS51819"/>
    </source>
</evidence>
<protein>
    <recommendedName>
        <fullName evidence="1">VOC domain-containing protein</fullName>
    </recommendedName>
</protein>
<dbReference type="PANTHER" id="PTHR21366">
    <property type="entry name" value="GLYOXALASE FAMILY PROTEIN"/>
    <property type="match status" value="1"/>
</dbReference>
<dbReference type="SUPFAM" id="SSF54593">
    <property type="entry name" value="Glyoxalase/Bleomycin resistance protein/Dihydroxybiphenyl dioxygenase"/>
    <property type="match status" value="1"/>
</dbReference>
<proteinExistence type="predicted"/>
<evidence type="ECO:0000313" key="3">
    <source>
        <dbReference type="Proteomes" id="UP001404956"/>
    </source>
</evidence>
<reference evidence="2 3" key="1">
    <citation type="submission" date="2024-02" db="EMBL/GenBank/DDBJ databases">
        <title>Deinococcus aluminii NBRC 112889.</title>
        <authorList>
            <person name="Ichikawa N."/>
            <person name="Katano-Makiyama Y."/>
            <person name="Hidaka K."/>
        </authorList>
    </citation>
    <scope>NUCLEOTIDE SEQUENCE [LARGE SCALE GENOMIC DNA]</scope>
    <source>
        <strain evidence="2 3">NBRC 112889</strain>
    </source>
</reference>
<comment type="caution">
    <text evidence="2">The sequence shown here is derived from an EMBL/GenBank/DDBJ whole genome shotgun (WGS) entry which is preliminary data.</text>
</comment>
<dbReference type="InterPro" id="IPR029068">
    <property type="entry name" value="Glyas_Bleomycin-R_OHBP_Dase"/>
</dbReference>
<dbReference type="Gene3D" id="3.10.180.10">
    <property type="entry name" value="2,3-Dihydroxybiphenyl 1,2-Dioxygenase, domain 1"/>
    <property type="match status" value="1"/>
</dbReference>
<dbReference type="InterPro" id="IPR037523">
    <property type="entry name" value="VOC_core"/>
</dbReference>
<organism evidence="2 3">
    <name type="scientific">Deinococcus aluminii</name>
    <dbReference type="NCBI Taxonomy" id="1656885"/>
    <lineage>
        <taxon>Bacteria</taxon>
        <taxon>Thermotogati</taxon>
        <taxon>Deinococcota</taxon>
        <taxon>Deinococci</taxon>
        <taxon>Deinococcales</taxon>
        <taxon>Deinococcaceae</taxon>
        <taxon>Deinococcus</taxon>
    </lineage>
</organism>